<evidence type="ECO:0000256" key="1">
    <source>
        <dbReference type="ARBA" id="ARBA00004496"/>
    </source>
</evidence>
<dbReference type="RefSeq" id="WP_125438438.1">
    <property type="nucleotide sequence ID" value="NZ_RWIU01000004.1"/>
</dbReference>
<keyword evidence="13" id="KW-0234">DNA repair</keyword>
<evidence type="ECO:0000313" key="20">
    <source>
        <dbReference type="Proteomes" id="UP000270291"/>
    </source>
</evidence>
<dbReference type="GO" id="GO:0008270">
    <property type="term" value="F:zinc ion binding"/>
    <property type="evidence" value="ECO:0007669"/>
    <property type="project" value="UniProtKB-KW"/>
</dbReference>
<keyword evidence="12" id="KW-0238">DNA-binding</keyword>
<dbReference type="Pfam" id="PF17760">
    <property type="entry name" value="UvrA_inter"/>
    <property type="match status" value="1"/>
</dbReference>
<dbReference type="InterPro" id="IPR004602">
    <property type="entry name" value="UvrA"/>
</dbReference>
<gene>
    <name evidence="19" type="primary">uvrA</name>
    <name evidence="19" type="ORF">EI293_12915</name>
</gene>
<dbReference type="GO" id="GO:0005524">
    <property type="term" value="F:ATP binding"/>
    <property type="evidence" value="ECO:0007669"/>
    <property type="project" value="UniProtKB-KW"/>
</dbReference>
<evidence type="ECO:0000256" key="2">
    <source>
        <dbReference type="ARBA" id="ARBA00022490"/>
    </source>
</evidence>
<evidence type="ECO:0000256" key="3">
    <source>
        <dbReference type="ARBA" id="ARBA00022723"/>
    </source>
</evidence>
<dbReference type="GO" id="GO:0003677">
    <property type="term" value="F:DNA binding"/>
    <property type="evidence" value="ECO:0007669"/>
    <property type="project" value="UniProtKB-KW"/>
</dbReference>
<evidence type="ECO:0000256" key="5">
    <source>
        <dbReference type="ARBA" id="ARBA00022741"/>
    </source>
</evidence>
<dbReference type="SUPFAM" id="SSF52540">
    <property type="entry name" value="P-loop containing nucleoside triphosphate hydrolases"/>
    <property type="match status" value="2"/>
</dbReference>
<evidence type="ECO:0000256" key="12">
    <source>
        <dbReference type="ARBA" id="ARBA00023125"/>
    </source>
</evidence>
<reference evidence="19 20" key="1">
    <citation type="submission" date="2018-12" db="EMBL/GenBank/DDBJ databases">
        <authorList>
            <person name="Feng G."/>
            <person name="Zhu H."/>
        </authorList>
    </citation>
    <scope>NUCLEOTIDE SEQUENCE [LARGE SCALE GENOMIC DNA]</scope>
    <source>
        <strain evidence="19 20">LMG 26000</strain>
    </source>
</reference>
<dbReference type="AlphaFoldDB" id="A0A3R9PP20"/>
<dbReference type="Proteomes" id="UP000270291">
    <property type="component" value="Unassembled WGS sequence"/>
</dbReference>
<dbReference type="InterPro" id="IPR013815">
    <property type="entry name" value="ATP_grasp_subdomain_1"/>
</dbReference>
<keyword evidence="7" id="KW-0228">DNA excision</keyword>
<dbReference type="Gene3D" id="3.30.1490.20">
    <property type="entry name" value="ATP-grasp fold, A domain"/>
    <property type="match status" value="1"/>
</dbReference>
<dbReference type="Pfam" id="PF17755">
    <property type="entry name" value="UvrA_DNA-bind"/>
    <property type="match status" value="1"/>
</dbReference>
<dbReference type="GO" id="GO:0004518">
    <property type="term" value="F:nuclease activity"/>
    <property type="evidence" value="ECO:0007669"/>
    <property type="project" value="UniProtKB-KW"/>
</dbReference>
<organism evidence="19 20">
    <name type="scientific">Hymenobacter perfusus</name>
    <dbReference type="NCBI Taxonomy" id="1236770"/>
    <lineage>
        <taxon>Bacteria</taxon>
        <taxon>Pseudomonadati</taxon>
        <taxon>Bacteroidota</taxon>
        <taxon>Cytophagia</taxon>
        <taxon>Cytophagales</taxon>
        <taxon>Hymenobacteraceae</taxon>
        <taxon>Hymenobacter</taxon>
    </lineage>
</organism>
<dbReference type="FunFam" id="1.20.1580.10:FF:000002">
    <property type="entry name" value="UvrABC system protein A"/>
    <property type="match status" value="1"/>
</dbReference>
<comment type="subcellular location">
    <subcellularLocation>
        <location evidence="1">Cytoplasm</location>
    </subcellularLocation>
</comment>
<evidence type="ECO:0000256" key="9">
    <source>
        <dbReference type="ARBA" id="ARBA00022833"/>
    </source>
</evidence>
<evidence type="ECO:0000256" key="6">
    <source>
        <dbReference type="ARBA" id="ARBA00022763"/>
    </source>
</evidence>
<dbReference type="GO" id="GO:0006289">
    <property type="term" value="P:nucleotide-excision repair"/>
    <property type="evidence" value="ECO:0007669"/>
    <property type="project" value="InterPro"/>
</dbReference>
<protein>
    <recommendedName>
        <fullName evidence="15">UvrABC system protein A</fullName>
    </recommendedName>
    <alternativeName>
        <fullName evidence="16">Excinuclease ABC subunit A</fullName>
    </alternativeName>
</protein>
<dbReference type="GO" id="GO:0005737">
    <property type="term" value="C:cytoplasm"/>
    <property type="evidence" value="ECO:0007669"/>
    <property type="project" value="UniProtKB-SubCell"/>
</dbReference>
<sequence length="1049" mass="116055">MAKKSTAASVSSSAAAKPAVAKAPRSAKATKSVAATVADPEVKPVSKPAKAPKEAKAPKSVAAAVADGTNHHSTAAVQAVPRQEQVSEAVLENQARIVGQLLGPADLEAPYIEVYGAREHNLKNVSVKIPRGRLVVFTGISGSGKSSLAFDTIYAEGQRRYMETFSAYARSFMGGLERPDVDKIEGLSPVISIEQKTTSRNPRSTVGTITEIYDFLRLLYARTAEAFSYATGQKMIRQSDDQIINYILKEYDGRKMVVLAPVVKGRKGHYRELFQQVAKLGFTKVRVDGELLDITPKMQVDRYKIHDIEIVIDRLVVKEEDRFRLSGSVQNALTQGKGTMLVLDADKKKDNTQFFSRFLMDPATGIAYDDPAPNTFSFNSPYGACPTCNGLGEVQEITEETVMPDKKLSISRGGIAPLGEYRDIWIFQQLGLILKKNKASLSTPIEKLPAELVERLLYGVPEDEDADPKKANYTEPFEGIIPFLRRQMESESDNIREWIQQYTQAKECPECHGFRLKKESLHFKIADHHIGQLSVMDLNDLAVWFEGLEDRLSERQNLIARELLKEIRKRIGFLLEVGLDYLNLHRSVRTLSGGESQRIRLATQIGTQLVGVLYIMDEPSIGLHQRDNERLIKALQHLRDLGNSVIVVEHDKDMILHADHVLDIGPGAGIHGGQIVAQGTPSEIFTSGSLTSQYLSGQKHIELRKKKRAGEGNELVLRGAKGHNLKNVTAKFPLGKLIAVTGVSGSGKSSLIHDTLYPILNQHFFNAKREPLAYDKIEGLEFIDKVIEVDQSPIGRTPRSNPATYTGVFTEIRQLFANLPEAKIRGYGPGRFSFNVKGGRCETCEGAGMRTIEMNFLPDVHVPCETCKGRRYNRETLEVRFKGKSITDVLDMTVEKAVEFFEFQPRILRKIQTLNEVGLGYLTLGQQATTLSGGEAQRVKLATELSKKDTGKTFYILDEPTTGLHFEDINHLSVVLHKLADKGNTVLIIEHNLDLIKVADHLIDIGPEGGGAGGTIVAQGTPEQVAKSDKGHTSRFLAEELKLSRYAEV</sequence>
<feature type="compositionally biased region" description="Low complexity" evidence="17">
    <location>
        <begin position="1"/>
        <end position="49"/>
    </location>
</feature>
<evidence type="ECO:0000256" key="7">
    <source>
        <dbReference type="ARBA" id="ARBA00022769"/>
    </source>
</evidence>
<accession>A0A3R9PP20</accession>
<evidence type="ECO:0000256" key="15">
    <source>
        <dbReference type="ARBA" id="ARBA00039316"/>
    </source>
</evidence>
<dbReference type="OrthoDB" id="9809851at2"/>
<dbReference type="NCBIfam" id="TIGR00630">
    <property type="entry name" value="uvra"/>
    <property type="match status" value="1"/>
</dbReference>
<dbReference type="Gene3D" id="1.10.8.280">
    <property type="entry name" value="ABC transporter ATPase domain-like"/>
    <property type="match status" value="1"/>
</dbReference>
<dbReference type="InterPro" id="IPR017871">
    <property type="entry name" value="ABC_transporter-like_CS"/>
</dbReference>
<dbReference type="PANTHER" id="PTHR43152">
    <property type="entry name" value="UVRABC SYSTEM PROTEIN A"/>
    <property type="match status" value="1"/>
</dbReference>
<keyword evidence="11" id="KW-0267">Excision nuclease</keyword>
<keyword evidence="2" id="KW-0963">Cytoplasm</keyword>
<dbReference type="GO" id="GO:0016887">
    <property type="term" value="F:ATP hydrolysis activity"/>
    <property type="evidence" value="ECO:0007669"/>
    <property type="project" value="InterPro"/>
</dbReference>
<proteinExistence type="inferred from homology"/>
<evidence type="ECO:0000256" key="4">
    <source>
        <dbReference type="ARBA" id="ARBA00022737"/>
    </source>
</evidence>
<dbReference type="InterPro" id="IPR027417">
    <property type="entry name" value="P-loop_NTPase"/>
</dbReference>
<keyword evidence="4" id="KW-0677">Repeat</keyword>
<dbReference type="PROSITE" id="PS00211">
    <property type="entry name" value="ABC_TRANSPORTER_1"/>
    <property type="match status" value="2"/>
</dbReference>
<evidence type="ECO:0000313" key="19">
    <source>
        <dbReference type="EMBL" id="RSK42696.1"/>
    </source>
</evidence>
<evidence type="ECO:0000256" key="17">
    <source>
        <dbReference type="SAM" id="MobiDB-lite"/>
    </source>
</evidence>
<dbReference type="InterPro" id="IPR003439">
    <property type="entry name" value="ABC_transporter-like_ATP-bd"/>
</dbReference>
<evidence type="ECO:0000256" key="16">
    <source>
        <dbReference type="ARBA" id="ARBA00042156"/>
    </source>
</evidence>
<keyword evidence="9" id="KW-0862">Zinc</keyword>
<feature type="region of interest" description="Disordered" evidence="17">
    <location>
        <begin position="1"/>
        <end position="57"/>
    </location>
</feature>
<evidence type="ECO:0000256" key="10">
    <source>
        <dbReference type="ARBA" id="ARBA00022840"/>
    </source>
</evidence>
<keyword evidence="20" id="KW-1185">Reference proteome</keyword>
<dbReference type="PROSITE" id="PS50893">
    <property type="entry name" value="ABC_TRANSPORTER_2"/>
    <property type="match status" value="1"/>
</dbReference>
<dbReference type="InterPro" id="IPR041552">
    <property type="entry name" value="UvrA_DNA-bd"/>
</dbReference>
<dbReference type="CDD" id="cd03271">
    <property type="entry name" value="ABC_UvrA_II"/>
    <property type="match status" value="1"/>
</dbReference>
<keyword evidence="8" id="KW-0863">Zinc-finger</keyword>
<evidence type="ECO:0000256" key="13">
    <source>
        <dbReference type="ARBA" id="ARBA00023204"/>
    </source>
</evidence>
<dbReference type="NCBIfam" id="NF001503">
    <property type="entry name" value="PRK00349.1"/>
    <property type="match status" value="1"/>
</dbReference>
<keyword evidence="5" id="KW-0547">Nucleotide-binding</keyword>
<keyword evidence="6" id="KW-0227">DNA damage</keyword>
<name>A0A3R9PP20_9BACT</name>
<keyword evidence="3" id="KW-0479">Metal-binding</keyword>
<evidence type="ECO:0000259" key="18">
    <source>
        <dbReference type="PROSITE" id="PS50893"/>
    </source>
</evidence>
<dbReference type="Gene3D" id="3.40.50.300">
    <property type="entry name" value="P-loop containing nucleotide triphosphate hydrolases"/>
    <property type="match status" value="2"/>
</dbReference>
<dbReference type="InterPro" id="IPR041102">
    <property type="entry name" value="UvrA_inter"/>
</dbReference>
<comment type="caution">
    <text evidence="19">The sequence shown here is derived from an EMBL/GenBank/DDBJ whole genome shotgun (WGS) entry which is preliminary data.</text>
</comment>
<dbReference type="EMBL" id="RWIU01000004">
    <property type="protein sequence ID" value="RSK42696.1"/>
    <property type="molecule type" value="Genomic_DNA"/>
</dbReference>
<comment type="similarity">
    <text evidence="14">Belongs to the ABC transporter superfamily. UvrA family.</text>
</comment>
<evidence type="ECO:0000256" key="11">
    <source>
        <dbReference type="ARBA" id="ARBA00022881"/>
    </source>
</evidence>
<keyword evidence="10" id="KW-0067">ATP-binding</keyword>
<feature type="domain" description="ABC transporter" evidence="18">
    <location>
        <begin position="701"/>
        <end position="1038"/>
    </location>
</feature>
<dbReference type="Gene3D" id="1.20.1580.10">
    <property type="entry name" value="ABC transporter ATPase like domain"/>
    <property type="match status" value="2"/>
</dbReference>
<evidence type="ECO:0000256" key="14">
    <source>
        <dbReference type="ARBA" id="ARBA00038000"/>
    </source>
</evidence>
<evidence type="ECO:0000256" key="8">
    <source>
        <dbReference type="ARBA" id="ARBA00022771"/>
    </source>
</evidence>
<dbReference type="GO" id="GO:0009380">
    <property type="term" value="C:excinuclease repair complex"/>
    <property type="evidence" value="ECO:0007669"/>
    <property type="project" value="InterPro"/>
</dbReference>
<dbReference type="PANTHER" id="PTHR43152:SF3">
    <property type="entry name" value="UVRABC SYSTEM PROTEIN A"/>
    <property type="match status" value="1"/>
</dbReference>